<keyword evidence="4" id="KW-0378">Hydrolase</keyword>
<evidence type="ECO:0000256" key="4">
    <source>
        <dbReference type="ARBA" id="ARBA00022759"/>
    </source>
</evidence>
<dbReference type="Gene3D" id="2.40.70.10">
    <property type="entry name" value="Acid Proteases"/>
    <property type="match status" value="1"/>
</dbReference>
<evidence type="ECO:0000256" key="3">
    <source>
        <dbReference type="ARBA" id="ARBA00022722"/>
    </source>
</evidence>
<protein>
    <submittedName>
        <fullName evidence="8">Peptidase A1 domain-containing protein</fullName>
    </submittedName>
</protein>
<evidence type="ECO:0000256" key="1">
    <source>
        <dbReference type="ARBA" id="ARBA00022679"/>
    </source>
</evidence>
<evidence type="ECO:0000256" key="5">
    <source>
        <dbReference type="SAM" id="MobiDB-lite"/>
    </source>
</evidence>
<name>A0A183GL04_HELPZ</name>
<dbReference type="WBParaSite" id="HPBE_0002337401-mRNA-1">
    <property type="protein sequence ID" value="HPBE_0002337401-mRNA-1"/>
    <property type="gene ID" value="HPBE_0002337401"/>
</dbReference>
<keyword evidence="1" id="KW-0808">Transferase</keyword>
<dbReference type="OrthoDB" id="5980736at2759"/>
<keyword evidence="2" id="KW-0548">Nucleotidyltransferase</keyword>
<dbReference type="PANTHER" id="PTHR37984">
    <property type="entry name" value="PROTEIN CBG26694"/>
    <property type="match status" value="1"/>
</dbReference>
<accession>A0A3P8GUU7</accession>
<evidence type="ECO:0000313" key="8">
    <source>
        <dbReference type="WBParaSite" id="HPBE_0002337401-mRNA-1"/>
    </source>
</evidence>
<gene>
    <name evidence="6" type="ORF">HPBE_LOCUS23373</name>
</gene>
<feature type="region of interest" description="Disordered" evidence="5">
    <location>
        <begin position="304"/>
        <end position="361"/>
    </location>
</feature>
<evidence type="ECO:0000313" key="6">
    <source>
        <dbReference type="EMBL" id="VDP38389.1"/>
    </source>
</evidence>
<organism evidence="7 8">
    <name type="scientific">Heligmosomoides polygyrus</name>
    <name type="common">Parasitic roundworm</name>
    <dbReference type="NCBI Taxonomy" id="6339"/>
    <lineage>
        <taxon>Eukaryota</taxon>
        <taxon>Metazoa</taxon>
        <taxon>Ecdysozoa</taxon>
        <taxon>Nematoda</taxon>
        <taxon>Chromadorea</taxon>
        <taxon>Rhabditida</taxon>
        <taxon>Rhabditina</taxon>
        <taxon>Rhabditomorpha</taxon>
        <taxon>Strongyloidea</taxon>
        <taxon>Heligmosomidae</taxon>
        <taxon>Heligmosomoides</taxon>
    </lineage>
</organism>
<sequence>WIYKGTSRKTIYPSSARTTPAAALITLATANSHQERRHRFQTLSKAPYYTHAGSVEQCTSFATATTVNIDAPTATGLVTKTDSADQPDVEQSSLDPIAQRGKPHTLTQSSRFQTSTAAVATITVDGQPISFQVDSASYVTIINKTTWELMGKPELQPPSLMAHSASRDRIHFIGQRQCTYIFNATSAQEKFYVSNNSSNLLGAEWISKLGIYSIMDSLPCSDPGNPTMINVSIANLEHDKVAAKLQATYPEVFKSDLGLYRPSKATLLLKPEAKSLRMRTYDGKQTAQQDLDVLFDMFNLERLPPTLPPAHQPTPIPPEQHALQQAGPSTHEDHLRRSTCIRQPTRRLHLDPHKKPYHDSM</sequence>
<reference evidence="6 7" key="1">
    <citation type="submission" date="2018-11" db="EMBL/GenBank/DDBJ databases">
        <authorList>
            <consortium name="Pathogen Informatics"/>
        </authorList>
    </citation>
    <scope>NUCLEOTIDE SEQUENCE [LARGE SCALE GENOMIC DNA]</scope>
</reference>
<dbReference type="PANTHER" id="PTHR37984:SF5">
    <property type="entry name" value="PROTEIN NYNRIN-LIKE"/>
    <property type="match status" value="1"/>
</dbReference>
<reference evidence="8" key="2">
    <citation type="submission" date="2019-09" db="UniProtKB">
        <authorList>
            <consortium name="WormBaseParasite"/>
        </authorList>
    </citation>
    <scope>IDENTIFICATION</scope>
</reference>
<feature type="compositionally biased region" description="Pro residues" evidence="5">
    <location>
        <begin position="305"/>
        <end position="318"/>
    </location>
</feature>
<keyword evidence="4" id="KW-0255">Endonuclease</keyword>
<dbReference type="SUPFAM" id="SSF50630">
    <property type="entry name" value="Acid proteases"/>
    <property type="match status" value="1"/>
</dbReference>
<evidence type="ECO:0000256" key="2">
    <source>
        <dbReference type="ARBA" id="ARBA00022695"/>
    </source>
</evidence>
<dbReference type="InterPro" id="IPR021109">
    <property type="entry name" value="Peptidase_aspartic_dom_sf"/>
</dbReference>
<keyword evidence="7" id="KW-1185">Reference proteome</keyword>
<keyword evidence="3" id="KW-0540">Nuclease</keyword>
<dbReference type="GO" id="GO:0016779">
    <property type="term" value="F:nucleotidyltransferase activity"/>
    <property type="evidence" value="ECO:0007669"/>
    <property type="project" value="UniProtKB-KW"/>
</dbReference>
<dbReference type="GO" id="GO:0004519">
    <property type="term" value="F:endonuclease activity"/>
    <property type="evidence" value="ECO:0007669"/>
    <property type="project" value="UniProtKB-KW"/>
</dbReference>
<evidence type="ECO:0000313" key="7">
    <source>
        <dbReference type="Proteomes" id="UP000050761"/>
    </source>
</evidence>
<dbReference type="EMBL" id="UZAH01034988">
    <property type="protein sequence ID" value="VDP38389.1"/>
    <property type="molecule type" value="Genomic_DNA"/>
</dbReference>
<dbReference type="InterPro" id="IPR050951">
    <property type="entry name" value="Retrovirus_Pol_polyprotein"/>
</dbReference>
<dbReference type="Proteomes" id="UP000050761">
    <property type="component" value="Unassembled WGS sequence"/>
</dbReference>
<feature type="compositionally biased region" description="Basic and acidic residues" evidence="5">
    <location>
        <begin position="348"/>
        <end position="361"/>
    </location>
</feature>
<proteinExistence type="predicted"/>
<dbReference type="AlphaFoldDB" id="A0A183GL04"/>
<accession>A0A183GL04</accession>